<evidence type="ECO:0000256" key="1">
    <source>
        <dbReference type="SAM" id="Coils"/>
    </source>
</evidence>
<keyword evidence="3" id="KW-1185">Reference proteome</keyword>
<reference evidence="2 3" key="1">
    <citation type="submission" date="2016-11" db="EMBL/GenBank/DDBJ databases">
        <title>The macronuclear genome of Stentor coeruleus: a giant cell with tiny introns.</title>
        <authorList>
            <person name="Slabodnick M."/>
            <person name="Ruby J.G."/>
            <person name="Reiff S.B."/>
            <person name="Swart E.C."/>
            <person name="Gosai S."/>
            <person name="Prabakaran S."/>
            <person name="Witkowska E."/>
            <person name="Larue G.E."/>
            <person name="Fisher S."/>
            <person name="Freeman R.M."/>
            <person name="Gunawardena J."/>
            <person name="Chu W."/>
            <person name="Stover N.A."/>
            <person name="Gregory B.D."/>
            <person name="Nowacki M."/>
            <person name="Derisi J."/>
            <person name="Roy S.W."/>
            <person name="Marshall W.F."/>
            <person name="Sood P."/>
        </authorList>
    </citation>
    <scope>NUCLEOTIDE SEQUENCE [LARGE SCALE GENOMIC DNA]</scope>
    <source>
        <strain evidence="2">WM001</strain>
    </source>
</reference>
<dbReference type="EMBL" id="MPUH01000279">
    <property type="protein sequence ID" value="OMJ84129.1"/>
    <property type="molecule type" value="Genomic_DNA"/>
</dbReference>
<gene>
    <name evidence="2" type="ORF">SteCoe_14820</name>
</gene>
<proteinExistence type="predicted"/>
<accession>A0A1R2C576</accession>
<evidence type="ECO:0000313" key="2">
    <source>
        <dbReference type="EMBL" id="OMJ84129.1"/>
    </source>
</evidence>
<evidence type="ECO:0000313" key="3">
    <source>
        <dbReference type="Proteomes" id="UP000187209"/>
    </source>
</evidence>
<feature type="coiled-coil region" evidence="1">
    <location>
        <begin position="127"/>
        <end position="178"/>
    </location>
</feature>
<sequence length="195" mass="21927">MDNNHLSFLSPSDISSRQGSFLESPSMLGSSFRSICSSIASLNVSIAEDNSSVDSDDLELINKKTKEIANYLTSRLTAFAFFSNKLSNAESEQLQANNAIATNSSKTSTSLYQPINTEQGSNSQINIQELIEKIAFLERKIEDSRSMLEYRQNEIQTLEDEEKTLNQKLVEIEDYIKDRAEFSKNHEAKCECGIF</sequence>
<dbReference type="Proteomes" id="UP000187209">
    <property type="component" value="Unassembled WGS sequence"/>
</dbReference>
<keyword evidence="1" id="KW-0175">Coiled coil</keyword>
<comment type="caution">
    <text evidence="2">The sequence shown here is derived from an EMBL/GenBank/DDBJ whole genome shotgun (WGS) entry which is preliminary data.</text>
</comment>
<name>A0A1R2C576_9CILI</name>
<protein>
    <submittedName>
        <fullName evidence="2">Uncharacterized protein</fullName>
    </submittedName>
</protein>
<dbReference type="AlphaFoldDB" id="A0A1R2C576"/>
<organism evidence="2 3">
    <name type="scientific">Stentor coeruleus</name>
    <dbReference type="NCBI Taxonomy" id="5963"/>
    <lineage>
        <taxon>Eukaryota</taxon>
        <taxon>Sar</taxon>
        <taxon>Alveolata</taxon>
        <taxon>Ciliophora</taxon>
        <taxon>Postciliodesmatophora</taxon>
        <taxon>Heterotrichea</taxon>
        <taxon>Heterotrichida</taxon>
        <taxon>Stentoridae</taxon>
        <taxon>Stentor</taxon>
    </lineage>
</organism>